<evidence type="ECO:0000313" key="3">
    <source>
        <dbReference type="Proteomes" id="UP000663852"/>
    </source>
</evidence>
<dbReference type="Pfam" id="PF10551">
    <property type="entry name" value="MULE"/>
    <property type="match status" value="1"/>
</dbReference>
<sequence>NRQSKFFIEHIQSGLNRARRKLTPTLPTSNLFDIPPGYQTTASGETFLICDKMVSRKKRMLIFSSPKQLQLLFDISMVFLDGTFYATPSFFDQIFTIHGLNFSMYIRSAARSKKATYQELFQEVKSIAASMGQIWQPDQIMFDFETGLMPAVSAELPLCVHKGCFYHYSQCLYRRIQSTGLATAYSQDEALRSCCKKLMALPFLPISEVENAFYSLRTTADQEVKKTP</sequence>
<evidence type="ECO:0000313" key="2">
    <source>
        <dbReference type="EMBL" id="CAF1310597.1"/>
    </source>
</evidence>
<gene>
    <name evidence="2" type="ORF">EDS130_LOCUS31119</name>
</gene>
<organism evidence="2 3">
    <name type="scientific">Adineta ricciae</name>
    <name type="common">Rotifer</name>
    <dbReference type="NCBI Taxonomy" id="249248"/>
    <lineage>
        <taxon>Eukaryota</taxon>
        <taxon>Metazoa</taxon>
        <taxon>Spiralia</taxon>
        <taxon>Gnathifera</taxon>
        <taxon>Rotifera</taxon>
        <taxon>Eurotatoria</taxon>
        <taxon>Bdelloidea</taxon>
        <taxon>Adinetida</taxon>
        <taxon>Adinetidae</taxon>
        <taxon>Adineta</taxon>
    </lineage>
</organism>
<feature type="domain" description="MULE transposase" evidence="1">
    <location>
        <begin position="78"/>
        <end position="169"/>
    </location>
</feature>
<dbReference type="Proteomes" id="UP000663852">
    <property type="component" value="Unassembled WGS sequence"/>
</dbReference>
<evidence type="ECO:0000259" key="1">
    <source>
        <dbReference type="Pfam" id="PF10551"/>
    </source>
</evidence>
<accession>A0A815E6J9</accession>
<feature type="non-terminal residue" evidence="2">
    <location>
        <position position="1"/>
    </location>
</feature>
<proteinExistence type="predicted"/>
<reference evidence="2" key="1">
    <citation type="submission" date="2021-02" db="EMBL/GenBank/DDBJ databases">
        <authorList>
            <person name="Nowell W R."/>
        </authorList>
    </citation>
    <scope>NUCLEOTIDE SEQUENCE</scope>
</reference>
<dbReference type="OrthoDB" id="6145089at2759"/>
<dbReference type="AlphaFoldDB" id="A0A815E6J9"/>
<dbReference type="EMBL" id="CAJNOJ010000225">
    <property type="protein sequence ID" value="CAF1310597.1"/>
    <property type="molecule type" value="Genomic_DNA"/>
</dbReference>
<comment type="caution">
    <text evidence="2">The sequence shown here is derived from an EMBL/GenBank/DDBJ whole genome shotgun (WGS) entry which is preliminary data.</text>
</comment>
<name>A0A815E6J9_ADIRI</name>
<protein>
    <recommendedName>
        <fullName evidence="1">MULE transposase domain-containing protein</fullName>
    </recommendedName>
</protein>
<dbReference type="InterPro" id="IPR018289">
    <property type="entry name" value="MULE_transposase_dom"/>
</dbReference>